<reference evidence="1 2" key="1">
    <citation type="journal article" date="2021" name="Elife">
        <title>Chloroplast acquisition without the gene transfer in kleptoplastic sea slugs, Plakobranchus ocellatus.</title>
        <authorList>
            <person name="Maeda T."/>
            <person name="Takahashi S."/>
            <person name="Yoshida T."/>
            <person name="Shimamura S."/>
            <person name="Takaki Y."/>
            <person name="Nagai Y."/>
            <person name="Toyoda A."/>
            <person name="Suzuki Y."/>
            <person name="Arimoto A."/>
            <person name="Ishii H."/>
            <person name="Satoh N."/>
            <person name="Nishiyama T."/>
            <person name="Hasebe M."/>
            <person name="Maruyama T."/>
            <person name="Minagawa J."/>
            <person name="Obokata J."/>
            <person name="Shigenobu S."/>
        </authorList>
    </citation>
    <scope>NUCLEOTIDE SEQUENCE [LARGE SCALE GENOMIC DNA]</scope>
</reference>
<proteinExistence type="predicted"/>
<dbReference type="AlphaFoldDB" id="A0AAV4A6H6"/>
<dbReference type="Proteomes" id="UP000735302">
    <property type="component" value="Unassembled WGS sequence"/>
</dbReference>
<name>A0AAV4A6H6_9GAST</name>
<keyword evidence="2" id="KW-1185">Reference proteome</keyword>
<evidence type="ECO:0000313" key="2">
    <source>
        <dbReference type="Proteomes" id="UP000735302"/>
    </source>
</evidence>
<sequence>MKKAYKEVLGGFMPNSTHVTCMAHMMNPLDQAFRKPFDLTNKYVKAANAIFWNAGTRKARYLRYLSQHNVTPKMPPNPIGTRWNCWFDAVNYHKQHLELLEGFTQQERDHCGCMAPESLTFLQDLFTSSVELLTLKAKMRFIVHHCEAFVHTTDIFQSQEPMAVKIFIFPFSLFSILTSWDDFSALPGMTSVLAMELKQYQESLGPKAVKASGGIPIDLYFGTVSAQIFLSWQSMPSGTFIHASTQQMVR</sequence>
<dbReference type="InterPro" id="IPR012337">
    <property type="entry name" value="RNaseH-like_sf"/>
</dbReference>
<accession>A0AAV4A6H6</accession>
<evidence type="ECO:0000313" key="1">
    <source>
        <dbReference type="EMBL" id="GFO02872.1"/>
    </source>
</evidence>
<organism evidence="1 2">
    <name type="scientific">Plakobranchus ocellatus</name>
    <dbReference type="NCBI Taxonomy" id="259542"/>
    <lineage>
        <taxon>Eukaryota</taxon>
        <taxon>Metazoa</taxon>
        <taxon>Spiralia</taxon>
        <taxon>Lophotrochozoa</taxon>
        <taxon>Mollusca</taxon>
        <taxon>Gastropoda</taxon>
        <taxon>Heterobranchia</taxon>
        <taxon>Euthyneura</taxon>
        <taxon>Panpulmonata</taxon>
        <taxon>Sacoglossa</taxon>
        <taxon>Placobranchoidea</taxon>
        <taxon>Plakobranchidae</taxon>
        <taxon>Plakobranchus</taxon>
    </lineage>
</organism>
<gene>
    <name evidence="1" type="ORF">PoB_002937700</name>
</gene>
<protein>
    <submittedName>
        <fullName evidence="1">CGG triplet repeat-binding protein 1</fullName>
    </submittedName>
</protein>
<dbReference type="SUPFAM" id="SSF53098">
    <property type="entry name" value="Ribonuclease H-like"/>
    <property type="match status" value="1"/>
</dbReference>
<comment type="caution">
    <text evidence="1">The sequence shown here is derived from an EMBL/GenBank/DDBJ whole genome shotgun (WGS) entry which is preliminary data.</text>
</comment>
<dbReference type="EMBL" id="BLXT01003657">
    <property type="protein sequence ID" value="GFO02872.1"/>
    <property type="molecule type" value="Genomic_DNA"/>
</dbReference>